<comment type="caution">
    <text evidence="2">The sequence shown here is derived from an EMBL/GenBank/DDBJ whole genome shotgun (WGS) entry which is preliminary data.</text>
</comment>
<proteinExistence type="predicted"/>
<keyword evidence="1" id="KW-0472">Membrane</keyword>
<organism evidence="2 3">
    <name type="scientific">Thalassiosira oceanica</name>
    <name type="common">Marine diatom</name>
    <dbReference type="NCBI Taxonomy" id="159749"/>
    <lineage>
        <taxon>Eukaryota</taxon>
        <taxon>Sar</taxon>
        <taxon>Stramenopiles</taxon>
        <taxon>Ochrophyta</taxon>
        <taxon>Bacillariophyta</taxon>
        <taxon>Coscinodiscophyceae</taxon>
        <taxon>Thalassiosirophycidae</taxon>
        <taxon>Thalassiosirales</taxon>
        <taxon>Thalassiosiraceae</taxon>
        <taxon>Thalassiosira</taxon>
    </lineage>
</organism>
<keyword evidence="1" id="KW-1133">Transmembrane helix</keyword>
<accession>K0R5U2</accession>
<evidence type="ECO:0000313" key="2">
    <source>
        <dbReference type="EMBL" id="EJK47214.1"/>
    </source>
</evidence>
<dbReference type="AlphaFoldDB" id="K0R5U2"/>
<gene>
    <name evidence="2" type="ORF">THAOC_34086</name>
</gene>
<reference evidence="2 3" key="1">
    <citation type="journal article" date="2012" name="Genome Biol.">
        <title>Genome and low-iron response of an oceanic diatom adapted to chronic iron limitation.</title>
        <authorList>
            <person name="Lommer M."/>
            <person name="Specht M."/>
            <person name="Roy A.S."/>
            <person name="Kraemer L."/>
            <person name="Andreson R."/>
            <person name="Gutowska M.A."/>
            <person name="Wolf J."/>
            <person name="Bergner S.V."/>
            <person name="Schilhabel M.B."/>
            <person name="Klostermeier U.C."/>
            <person name="Beiko R.G."/>
            <person name="Rosenstiel P."/>
            <person name="Hippler M."/>
            <person name="Laroche J."/>
        </authorList>
    </citation>
    <scope>NUCLEOTIDE SEQUENCE [LARGE SCALE GENOMIC DNA]</scope>
    <source>
        <strain evidence="2 3">CCMP1005</strain>
    </source>
</reference>
<feature type="transmembrane region" description="Helical" evidence="1">
    <location>
        <begin position="62"/>
        <end position="81"/>
    </location>
</feature>
<sequence>MNEYTKVLLKKYAVRRATSVSADSWRLWMPHIISRLLSELGESSTQTITPSIDRRYREYSMMLLHSALLVVALVTAAAAAVDHAAATSKNDIDLKGRNLRIYTSGGKPSSSKGGDYLRRDYRGNTPAYRNYMAKGKTSKKSSISGIIGAYDSPDWQDDGHAPVDRDVDDDWEDDGFGIRANEDVFDDVVEGSGTVELNVLRNDVLLWSGSQQDRDYMVITDAEGHGETDEDVCRPSRDQEVVIFDFLYADIGWNHCQYKVCYDGPGDERFCDIAKIEVDVIAVAPVSSPNIKDDEFYIEEGVKTRVTPLENDRPRPRDAGPLEINGLLRTRNIRLPSNLDDFQYTADLVLDRTIYELNDKTDSVKGGVCRRTGNKEDVYYDPPRNFDGLDACVYEAIDADGNTGLGVIFFVVEAKEDDE</sequence>
<keyword evidence="3" id="KW-1185">Reference proteome</keyword>
<dbReference type="EMBL" id="AGNL01047216">
    <property type="protein sequence ID" value="EJK47214.1"/>
    <property type="molecule type" value="Genomic_DNA"/>
</dbReference>
<name>K0R5U2_THAOC</name>
<keyword evidence="1" id="KW-0812">Transmembrane</keyword>
<dbReference type="Proteomes" id="UP000266841">
    <property type="component" value="Unassembled WGS sequence"/>
</dbReference>
<evidence type="ECO:0000256" key="1">
    <source>
        <dbReference type="SAM" id="Phobius"/>
    </source>
</evidence>
<protein>
    <submittedName>
        <fullName evidence="2">Uncharacterized protein</fullName>
    </submittedName>
</protein>
<evidence type="ECO:0000313" key="3">
    <source>
        <dbReference type="Proteomes" id="UP000266841"/>
    </source>
</evidence>